<name>A0AAI8Z301_9PEZI</name>
<evidence type="ECO:0000313" key="2">
    <source>
        <dbReference type="EMBL" id="CAK4031512.1"/>
    </source>
</evidence>
<protein>
    <recommendedName>
        <fullName evidence="4">DUF2461 domain-containing protein</fullName>
    </recommendedName>
</protein>
<organism evidence="2 3">
    <name type="scientific">Lecanosticta acicola</name>
    <dbReference type="NCBI Taxonomy" id="111012"/>
    <lineage>
        <taxon>Eukaryota</taxon>
        <taxon>Fungi</taxon>
        <taxon>Dikarya</taxon>
        <taxon>Ascomycota</taxon>
        <taxon>Pezizomycotina</taxon>
        <taxon>Dothideomycetes</taxon>
        <taxon>Dothideomycetidae</taxon>
        <taxon>Mycosphaerellales</taxon>
        <taxon>Mycosphaerellaceae</taxon>
        <taxon>Lecanosticta</taxon>
    </lineage>
</organism>
<keyword evidence="3" id="KW-1185">Reference proteome</keyword>
<feature type="compositionally biased region" description="Acidic residues" evidence="1">
    <location>
        <begin position="371"/>
        <end position="402"/>
    </location>
</feature>
<dbReference type="PANTHER" id="PTHR36452:SF1">
    <property type="entry name" value="DUF2461 DOMAIN-CONTAINING PROTEIN"/>
    <property type="match status" value="1"/>
</dbReference>
<proteinExistence type="predicted"/>
<feature type="compositionally biased region" description="Acidic residues" evidence="1">
    <location>
        <begin position="65"/>
        <end position="74"/>
    </location>
</feature>
<evidence type="ECO:0000256" key="1">
    <source>
        <dbReference type="SAM" id="MobiDB-lite"/>
    </source>
</evidence>
<dbReference type="Pfam" id="PF09365">
    <property type="entry name" value="DUF2461"/>
    <property type="match status" value="1"/>
</dbReference>
<feature type="region of interest" description="Disordered" evidence="1">
    <location>
        <begin position="369"/>
        <end position="402"/>
    </location>
</feature>
<reference evidence="2" key="1">
    <citation type="submission" date="2023-11" db="EMBL/GenBank/DDBJ databases">
        <authorList>
            <person name="Alioto T."/>
            <person name="Alioto T."/>
            <person name="Gomez Garrido J."/>
        </authorList>
    </citation>
    <scope>NUCLEOTIDE SEQUENCE</scope>
</reference>
<sequence>MARRSGRLSGAGSKHKRTTSGASATAADPNAKRSKTQPATPTKSPYFEDAEDEGQASESPSMADDGSDFAEPEASESALSEPPRSADDDSDDADTRKMNLVKARPGREVIIKKPKARPAGKTPYTDDRIHPNTLAFLAELKANNKRDWLKFHDAQFRQAEKDWHSFVETITGKLVELDDTIPELPVKDVIFRVYRDIRFSKDPTPYKPWFSVAWSRTGRKGPYAHYYLQVAPNNSFVGGGKWHPEAPAVNALRAAIDRNPRGLKNVLTDPGIRKHFLKDAGKTEAAAVREFVKSNADSALKTRPKGYDAEHPDIDLLRLRNFTVGRKLADEEVVGEAGAKRIAELLAALKPFVSLPPRRCRITYLNSVVMPDDEDEDADAAANDEEEAEGEGEESDGGEDSE</sequence>
<dbReference type="EMBL" id="CAVMBE010000049">
    <property type="protein sequence ID" value="CAK4031512.1"/>
    <property type="molecule type" value="Genomic_DNA"/>
</dbReference>
<dbReference type="Proteomes" id="UP001296104">
    <property type="component" value="Unassembled WGS sequence"/>
</dbReference>
<dbReference type="NCBIfam" id="TIGR02453">
    <property type="entry name" value="TIGR02453 family protein"/>
    <property type="match status" value="1"/>
</dbReference>
<dbReference type="PANTHER" id="PTHR36452">
    <property type="entry name" value="CHROMOSOME 12, WHOLE GENOME SHOTGUN SEQUENCE"/>
    <property type="match status" value="1"/>
</dbReference>
<accession>A0AAI8Z301</accession>
<dbReference type="InterPro" id="IPR012808">
    <property type="entry name" value="CHP02453"/>
</dbReference>
<dbReference type="AlphaFoldDB" id="A0AAI8Z301"/>
<evidence type="ECO:0008006" key="4">
    <source>
        <dbReference type="Google" id="ProtNLM"/>
    </source>
</evidence>
<evidence type="ECO:0000313" key="3">
    <source>
        <dbReference type="Proteomes" id="UP001296104"/>
    </source>
</evidence>
<comment type="caution">
    <text evidence="2">The sequence shown here is derived from an EMBL/GenBank/DDBJ whole genome shotgun (WGS) entry which is preliminary data.</text>
</comment>
<feature type="region of interest" description="Disordered" evidence="1">
    <location>
        <begin position="1"/>
        <end position="103"/>
    </location>
</feature>
<gene>
    <name evidence="2" type="ORF">LECACI_7A006670</name>
</gene>